<gene>
    <name evidence="2" type="ORF">QTN89_00600</name>
</gene>
<reference evidence="2 3" key="1">
    <citation type="submission" date="2023-06" db="EMBL/GenBank/DDBJ databases">
        <title>Roseiconus lacunae JC819 isolated from Gulf of Mannar region, Tamil Nadu.</title>
        <authorList>
            <person name="Pk S."/>
            <person name="Ch S."/>
            <person name="Ch V.R."/>
        </authorList>
    </citation>
    <scope>NUCLEOTIDE SEQUENCE [LARGE SCALE GENOMIC DNA]</scope>
    <source>
        <strain evidence="2 3">JC819</strain>
    </source>
</reference>
<evidence type="ECO:0000256" key="1">
    <source>
        <dbReference type="SAM" id="Phobius"/>
    </source>
</evidence>
<sequence length="225" mass="25495">MNQIKKQPSPSKINMLAPIALVLIGYGYMFHRPQQTRLQSVQRRLEALSAGQQEVERGLMDTMIASSKAMKQSREIDAELVALQAVESDLLRRRDNMRLQLTQASLPAATMQGVTHLLELHQLQVLESGPDTGASEWAEKTLRPVIDLLTEGTNDNGARRDSLTDGREVYKVRLRGRFQNLRDALESLARQQENVLPLSLQMEPMELESKTVRQNDRVWTLVILV</sequence>
<keyword evidence="1" id="KW-1133">Transmembrane helix</keyword>
<keyword evidence="1" id="KW-0812">Transmembrane</keyword>
<keyword evidence="3" id="KW-1185">Reference proteome</keyword>
<protein>
    <recommendedName>
        <fullName evidence="4">MSHA biogenesis protein MshJ</fullName>
    </recommendedName>
</protein>
<dbReference type="RefSeq" id="WP_289161616.1">
    <property type="nucleotide sequence ID" value="NZ_JASZZN010000001.1"/>
</dbReference>
<accession>A0ABT7PBP8</accession>
<comment type="caution">
    <text evidence="2">The sequence shown here is derived from an EMBL/GenBank/DDBJ whole genome shotgun (WGS) entry which is preliminary data.</text>
</comment>
<dbReference type="EMBL" id="JASZZN010000001">
    <property type="protein sequence ID" value="MDM4013907.1"/>
    <property type="molecule type" value="Genomic_DNA"/>
</dbReference>
<proteinExistence type="predicted"/>
<name>A0ABT7PBP8_9BACT</name>
<evidence type="ECO:0000313" key="2">
    <source>
        <dbReference type="EMBL" id="MDM4013907.1"/>
    </source>
</evidence>
<dbReference type="Proteomes" id="UP001239462">
    <property type="component" value="Unassembled WGS sequence"/>
</dbReference>
<organism evidence="2 3">
    <name type="scientific">Roseiconus lacunae</name>
    <dbReference type="NCBI Taxonomy" id="2605694"/>
    <lineage>
        <taxon>Bacteria</taxon>
        <taxon>Pseudomonadati</taxon>
        <taxon>Planctomycetota</taxon>
        <taxon>Planctomycetia</taxon>
        <taxon>Pirellulales</taxon>
        <taxon>Pirellulaceae</taxon>
        <taxon>Roseiconus</taxon>
    </lineage>
</organism>
<feature type="transmembrane region" description="Helical" evidence="1">
    <location>
        <begin position="12"/>
        <end position="30"/>
    </location>
</feature>
<keyword evidence="1" id="KW-0472">Membrane</keyword>
<evidence type="ECO:0000313" key="3">
    <source>
        <dbReference type="Proteomes" id="UP001239462"/>
    </source>
</evidence>
<evidence type="ECO:0008006" key="4">
    <source>
        <dbReference type="Google" id="ProtNLM"/>
    </source>
</evidence>